<comment type="caution">
    <text evidence="2">The sequence shown here is derived from an EMBL/GenBank/DDBJ whole genome shotgun (WGS) entry which is preliminary data.</text>
</comment>
<organism evidence="2 3">
    <name type="scientific">Polyrhizophydium stewartii</name>
    <dbReference type="NCBI Taxonomy" id="2732419"/>
    <lineage>
        <taxon>Eukaryota</taxon>
        <taxon>Fungi</taxon>
        <taxon>Fungi incertae sedis</taxon>
        <taxon>Chytridiomycota</taxon>
        <taxon>Chytridiomycota incertae sedis</taxon>
        <taxon>Chytridiomycetes</taxon>
        <taxon>Rhizophydiales</taxon>
        <taxon>Rhizophydiales incertae sedis</taxon>
        <taxon>Polyrhizophydium</taxon>
    </lineage>
</organism>
<feature type="compositionally biased region" description="Basic residues" evidence="1">
    <location>
        <begin position="404"/>
        <end position="420"/>
    </location>
</feature>
<feature type="compositionally biased region" description="Low complexity" evidence="1">
    <location>
        <begin position="347"/>
        <end position="366"/>
    </location>
</feature>
<feature type="compositionally biased region" description="Basic and acidic residues" evidence="1">
    <location>
        <begin position="367"/>
        <end position="390"/>
    </location>
</feature>
<proteinExistence type="predicted"/>
<feature type="compositionally biased region" description="Basic and acidic residues" evidence="1">
    <location>
        <begin position="464"/>
        <end position="474"/>
    </location>
</feature>
<gene>
    <name evidence="2" type="ORF">HK105_204666</name>
</gene>
<evidence type="ECO:0000256" key="1">
    <source>
        <dbReference type="SAM" id="MobiDB-lite"/>
    </source>
</evidence>
<feature type="compositionally biased region" description="Basic residues" evidence="1">
    <location>
        <begin position="211"/>
        <end position="223"/>
    </location>
</feature>
<dbReference type="Proteomes" id="UP001527925">
    <property type="component" value="Unassembled WGS sequence"/>
</dbReference>
<reference evidence="2 3" key="1">
    <citation type="submission" date="2023-09" db="EMBL/GenBank/DDBJ databases">
        <title>Pangenome analysis of Batrachochytrium dendrobatidis and related Chytrids.</title>
        <authorList>
            <person name="Yacoub M.N."/>
            <person name="Stajich J.E."/>
            <person name="James T.Y."/>
        </authorList>
    </citation>
    <scope>NUCLEOTIDE SEQUENCE [LARGE SCALE GENOMIC DNA]</scope>
    <source>
        <strain evidence="2 3">JEL0888</strain>
    </source>
</reference>
<feature type="compositionally biased region" description="Basic and acidic residues" evidence="1">
    <location>
        <begin position="494"/>
        <end position="511"/>
    </location>
</feature>
<evidence type="ECO:0000313" key="3">
    <source>
        <dbReference type="Proteomes" id="UP001527925"/>
    </source>
</evidence>
<dbReference type="EMBL" id="JADGIZ020000021">
    <property type="protein sequence ID" value="KAL2915720.1"/>
    <property type="molecule type" value="Genomic_DNA"/>
</dbReference>
<keyword evidence="3" id="KW-1185">Reference proteome</keyword>
<sequence length="1208" mass="133805">MSAKVTRTPVLPLEIDPAMTVALPTGPSAQPGDHMVKISVSIEYFLSRVTPPETTPTLSRKNSNRKRYSADEYKRFYITYSLGGLVDGKTETFSIAGNNWAVTHDVNVTNDFIIGMYNRPSEFVIWEIMRTDEREREGVQSLTKRLPNMGITPLVMPGSSHNSKSHGGNGSGGGSGGGHGPIGAPKHGAGSHKFEFVGEKLPMSLAQTGLTRRHNHHLHKKHGNGGNGDDDDPSGIAPLGVEQIIEIDPNRPRPDAVFRSRLAAEADQRARERGDHLRIGQDFIDTILHRLTRRQSSSTPDLAAGLKQGVHEFKSLIKRTNSDSPPLDRFRPGSPLHRFLTDDFGVARGDGSNASNAGGGRSVSRVSNREGPHPHHYNHPEKHVSPEAVHRGLVRSRSSSSIHTLHRVHPRTPPSPHHHDHPLTMLAPHGHVKGDVTGRADSSLGGKAASTVPSRRTAGSRATHGGEAEGRDASSNRGRSRAGRSETNQASKSDAMHPHKDGGTRGQDKGKARGRTKGATAVEDARHIRWDAHNAGIRAINWNELTQEEAERRANDQIIETPAEKVLLEKRKGEYTHVPLGKLTMDVTGFFFDVLEARVSVINAIEGLGKCDIAIRLDTPMLSVEQAARLNPMCITIGSADGMPSEPLSFAELDERCLPVSAKFRMYGDPFLHAATLVDQPRASRMIFDSQHLVLAGLLDAERLRDEIARTPFVIEIHDRDHKLPPDLSKVNADLRDDGIISSSLNPVNPFGVASFSLVDFCAGQTELQLSSPILPARANVTKSKRTLPGGLWLESSANLSINLHVRHPIVPKMTIERFSLARAPFGHIVIVASSRNSTLARVVHETVTRCNAEALRIPAGPIEPNLVLRTYQLTEDQRRSTSLDILVGYDVFDGESRVIFIEGLVEGAIKALLASLESIPDQTMHRVYHSPMITFNKPTYSRLSPVIMHVMLEPDLAVVLANKSTYIRGKLPRDAFDTLNLIHQMIDLESLSVQAKMTAFPTQRMILGLLGTFGRMVQFEESIPVGGFSASIGLLDEQRRGQPLNYAPGYHKKKDKTQLDIDNRETIKRMMERHLREPNFVLINSLHESDYMPALPVRTHEQTVYNYSMQKFSTTQRQLQELRARMAEDKNTYYAYSRPFFSQMVEPVNLEEHNVAAEFESQQRWKTVKGFWAGPSLGVTEARREELKAAWQPPRPDNGMILRTMDH</sequence>
<feature type="region of interest" description="Disordered" evidence="1">
    <location>
        <begin position="149"/>
        <end position="191"/>
    </location>
</feature>
<accession>A0ABR4N893</accession>
<dbReference type="PANTHER" id="PTHR33667">
    <property type="entry name" value="SI:DKEY-57N24.6"/>
    <property type="match status" value="1"/>
</dbReference>
<name>A0ABR4N893_9FUNG</name>
<dbReference type="PANTHER" id="PTHR33667:SF7">
    <property type="entry name" value="RIKEN CDNA 1810020O05 GENE"/>
    <property type="match status" value="1"/>
</dbReference>
<protein>
    <submittedName>
        <fullName evidence="2">Uncharacterized protein</fullName>
    </submittedName>
</protein>
<feature type="compositionally biased region" description="Gly residues" evidence="1">
    <location>
        <begin position="167"/>
        <end position="181"/>
    </location>
</feature>
<feature type="region of interest" description="Disordered" evidence="1">
    <location>
        <begin position="211"/>
        <end position="237"/>
    </location>
</feature>
<feature type="region of interest" description="Disordered" evidence="1">
    <location>
        <begin position="346"/>
        <end position="522"/>
    </location>
</feature>
<evidence type="ECO:0000313" key="2">
    <source>
        <dbReference type="EMBL" id="KAL2915720.1"/>
    </source>
</evidence>